<name>A0ABD3WWY4_SINWO</name>
<organism evidence="1 2">
    <name type="scientific">Sinanodonta woodiana</name>
    <name type="common">Chinese pond mussel</name>
    <name type="synonym">Anodonta woodiana</name>
    <dbReference type="NCBI Taxonomy" id="1069815"/>
    <lineage>
        <taxon>Eukaryota</taxon>
        <taxon>Metazoa</taxon>
        <taxon>Spiralia</taxon>
        <taxon>Lophotrochozoa</taxon>
        <taxon>Mollusca</taxon>
        <taxon>Bivalvia</taxon>
        <taxon>Autobranchia</taxon>
        <taxon>Heteroconchia</taxon>
        <taxon>Palaeoheterodonta</taxon>
        <taxon>Unionida</taxon>
        <taxon>Unionoidea</taxon>
        <taxon>Unionidae</taxon>
        <taxon>Unioninae</taxon>
        <taxon>Sinanodonta</taxon>
    </lineage>
</organism>
<evidence type="ECO:0000313" key="2">
    <source>
        <dbReference type="Proteomes" id="UP001634394"/>
    </source>
</evidence>
<accession>A0ABD3WWY4</accession>
<sequence>MMNLQQDKYELLNVYSIELEKELGASEDLIATKTPEDLVTVVHLDSNEKTIITFYDILLSNPKLNKIQS</sequence>
<proteinExistence type="predicted"/>
<dbReference type="Proteomes" id="UP001634394">
    <property type="component" value="Unassembled WGS sequence"/>
</dbReference>
<protein>
    <submittedName>
        <fullName evidence="1">Uncharacterized protein</fullName>
    </submittedName>
</protein>
<evidence type="ECO:0000313" key="1">
    <source>
        <dbReference type="EMBL" id="KAL3877075.1"/>
    </source>
</evidence>
<gene>
    <name evidence="1" type="ORF">ACJMK2_034830</name>
</gene>
<reference evidence="1 2" key="1">
    <citation type="submission" date="2024-11" db="EMBL/GenBank/DDBJ databases">
        <title>Chromosome-level genome assembly of the freshwater bivalve Anodonta woodiana.</title>
        <authorList>
            <person name="Chen X."/>
        </authorList>
    </citation>
    <scope>NUCLEOTIDE SEQUENCE [LARGE SCALE GENOMIC DNA]</scope>
    <source>
        <strain evidence="1">MN2024</strain>
        <tissue evidence="1">Gills</tissue>
    </source>
</reference>
<dbReference type="EMBL" id="JBJQND010000005">
    <property type="protein sequence ID" value="KAL3877075.1"/>
    <property type="molecule type" value="Genomic_DNA"/>
</dbReference>
<comment type="caution">
    <text evidence="1">The sequence shown here is derived from an EMBL/GenBank/DDBJ whole genome shotgun (WGS) entry which is preliminary data.</text>
</comment>
<dbReference type="AlphaFoldDB" id="A0ABD3WWY4"/>
<keyword evidence="2" id="KW-1185">Reference proteome</keyword>